<dbReference type="InterPro" id="IPR017927">
    <property type="entry name" value="FAD-bd_FR_type"/>
</dbReference>
<comment type="subunit">
    <text evidence="9">Interacts with DRE2; as part of the cytosolic iron-sulfur (Fe-S) protein assembly (CIA) machinery.</text>
</comment>
<comment type="similarity">
    <text evidence="9">In the C-terminal section; belongs to the flavoprotein pyridine nucleotide cytochrome reductase family.</text>
</comment>
<feature type="region of interest" description="Disordered" evidence="10">
    <location>
        <begin position="647"/>
        <end position="669"/>
    </location>
</feature>
<name>A0AAJ0BHL1_9PEZI</name>
<dbReference type="EC" id="1.18.1.-" evidence="9"/>
<dbReference type="GO" id="GO:0050660">
    <property type="term" value="F:flavin adenine dinucleotide binding"/>
    <property type="evidence" value="ECO:0007669"/>
    <property type="project" value="UniProtKB-UniRule"/>
</dbReference>
<keyword evidence="8 9" id="KW-0560">Oxidoreductase</keyword>
<comment type="function">
    <text evidence="9">NADPH-dependent reductase which is a central component of the cytosolic iron-sulfur (Fe-S) protein assembly (CIA) machinery. Transfers electrons from NADPH via its FAD and FMN prosthetic groups to the [2Fe-2S] cluster of DRE2, another key component of the CIA machinery. In turn, this reduced cluster provides electrons for assembly of cytosolic iron-sulfur cluster proteins. Positively controls H(2)O(2)-induced cell death.</text>
</comment>
<comment type="catalytic activity">
    <reaction evidence="9">
        <text>2 oxidized [2Fe-2S]-[protein] + NADPH = 2 reduced [2Fe-2S]-[protein] + NADP(+) + H(+)</text>
        <dbReference type="Rhea" id="RHEA:67716"/>
        <dbReference type="Rhea" id="RHEA-COMP:17327"/>
        <dbReference type="Rhea" id="RHEA-COMP:17328"/>
        <dbReference type="ChEBI" id="CHEBI:15378"/>
        <dbReference type="ChEBI" id="CHEBI:33737"/>
        <dbReference type="ChEBI" id="CHEBI:33738"/>
        <dbReference type="ChEBI" id="CHEBI:57783"/>
        <dbReference type="ChEBI" id="CHEBI:58349"/>
    </reaction>
</comment>
<feature type="binding site" evidence="9">
    <location>
        <begin position="630"/>
        <end position="631"/>
    </location>
    <ligand>
        <name>NADP(+)</name>
        <dbReference type="ChEBI" id="CHEBI:58349"/>
    </ligand>
</feature>
<dbReference type="InterPro" id="IPR001433">
    <property type="entry name" value="OxRdtase_FAD/NAD-bd"/>
</dbReference>
<dbReference type="PRINTS" id="PR00369">
    <property type="entry name" value="FLAVODOXIN"/>
</dbReference>
<dbReference type="PROSITE" id="PS50902">
    <property type="entry name" value="FLAVODOXIN_LIKE"/>
    <property type="match status" value="1"/>
</dbReference>
<feature type="binding site" evidence="9">
    <location>
        <begin position="74"/>
        <end position="77"/>
    </location>
    <ligand>
        <name>FMN</name>
        <dbReference type="ChEBI" id="CHEBI:58210"/>
    </ligand>
</feature>
<dbReference type="GO" id="GO:0010181">
    <property type="term" value="F:FMN binding"/>
    <property type="evidence" value="ECO:0007669"/>
    <property type="project" value="UniProtKB-UniRule"/>
</dbReference>
<dbReference type="GO" id="GO:0160246">
    <property type="term" value="F:NADPH-iron-sulfur [2Fe-2S] protein oxidoreductase activity"/>
    <property type="evidence" value="ECO:0007669"/>
    <property type="project" value="InterPro"/>
</dbReference>
<evidence type="ECO:0000256" key="2">
    <source>
        <dbReference type="ARBA" id="ARBA00001974"/>
    </source>
</evidence>
<dbReference type="EMBL" id="MU839833">
    <property type="protein sequence ID" value="KAK1756006.1"/>
    <property type="molecule type" value="Genomic_DNA"/>
</dbReference>
<feature type="binding site" evidence="9">
    <location>
        <position position="577"/>
    </location>
    <ligand>
        <name>NADP(+)</name>
        <dbReference type="ChEBI" id="CHEBI:58349"/>
    </ligand>
</feature>
<feature type="domain" description="Flavodoxin-like" evidence="11">
    <location>
        <begin position="21"/>
        <end position="166"/>
    </location>
</feature>
<dbReference type="InterPro" id="IPR029039">
    <property type="entry name" value="Flavoprotein-like_sf"/>
</dbReference>
<evidence type="ECO:0000256" key="5">
    <source>
        <dbReference type="ARBA" id="ARBA00022643"/>
    </source>
</evidence>
<evidence type="ECO:0000259" key="12">
    <source>
        <dbReference type="PROSITE" id="PS51384"/>
    </source>
</evidence>
<dbReference type="PANTHER" id="PTHR19384">
    <property type="entry name" value="NITRIC OXIDE SYNTHASE-RELATED"/>
    <property type="match status" value="1"/>
</dbReference>
<dbReference type="Pfam" id="PF00175">
    <property type="entry name" value="NAD_binding_1"/>
    <property type="match status" value="1"/>
</dbReference>
<dbReference type="Pfam" id="PF00258">
    <property type="entry name" value="Flavodoxin_1"/>
    <property type="match status" value="1"/>
</dbReference>
<dbReference type="AlphaFoldDB" id="A0AAJ0BHL1"/>
<dbReference type="Gene3D" id="3.40.50.80">
    <property type="entry name" value="Nucleotide-binding domain of ferredoxin-NADP reductase (FNR) module"/>
    <property type="match status" value="1"/>
</dbReference>
<keyword evidence="3 9" id="KW-0963">Cytoplasm</keyword>
<gene>
    <name evidence="9" type="primary">TAH18</name>
    <name evidence="13" type="ORF">QBC47DRAFT_201688</name>
</gene>
<feature type="binding site" evidence="9">
    <location>
        <begin position="493"/>
        <end position="496"/>
    </location>
    <ligand>
        <name>FAD</name>
        <dbReference type="ChEBI" id="CHEBI:57692"/>
    </ligand>
</feature>
<keyword evidence="7 9" id="KW-0521">NADP</keyword>
<dbReference type="InterPro" id="IPR001709">
    <property type="entry name" value="Flavoprot_Pyr_Nucl_cyt_Rdtase"/>
</dbReference>
<keyword evidence="9" id="KW-0496">Mitochondrion</keyword>
<proteinExistence type="inferred from homology"/>
<dbReference type="Pfam" id="PF00667">
    <property type="entry name" value="FAD_binding_1"/>
    <property type="match status" value="1"/>
</dbReference>
<dbReference type="SUPFAM" id="SSF63380">
    <property type="entry name" value="Riboflavin synthase domain-like"/>
    <property type="match status" value="1"/>
</dbReference>
<feature type="binding site" evidence="9">
    <location>
        <begin position="688"/>
        <end position="692"/>
    </location>
    <ligand>
        <name>NADP(+)</name>
        <dbReference type="ChEBI" id="CHEBI:58349"/>
    </ligand>
</feature>
<evidence type="ECO:0000313" key="14">
    <source>
        <dbReference type="Proteomes" id="UP001239445"/>
    </source>
</evidence>
<feature type="region of interest" description="Disordered" evidence="10">
    <location>
        <begin position="194"/>
        <end position="215"/>
    </location>
</feature>
<dbReference type="SUPFAM" id="SSF52343">
    <property type="entry name" value="Ferredoxin reductase-like, C-terminal NADP-linked domain"/>
    <property type="match status" value="1"/>
</dbReference>
<evidence type="ECO:0000256" key="9">
    <source>
        <dbReference type="HAMAP-Rule" id="MF_03178"/>
    </source>
</evidence>
<keyword evidence="6 9" id="KW-0274">FAD</keyword>
<reference evidence="13" key="1">
    <citation type="submission" date="2023-06" db="EMBL/GenBank/DDBJ databases">
        <title>Genome-scale phylogeny and comparative genomics of the fungal order Sordariales.</title>
        <authorList>
            <consortium name="Lawrence Berkeley National Laboratory"/>
            <person name="Hensen N."/>
            <person name="Bonometti L."/>
            <person name="Westerberg I."/>
            <person name="Brannstrom I.O."/>
            <person name="Guillou S."/>
            <person name="Cros-Aarteil S."/>
            <person name="Calhoun S."/>
            <person name="Haridas S."/>
            <person name="Kuo A."/>
            <person name="Mondo S."/>
            <person name="Pangilinan J."/>
            <person name="Riley R."/>
            <person name="Labutti K."/>
            <person name="Andreopoulos B."/>
            <person name="Lipzen A."/>
            <person name="Chen C."/>
            <person name="Yanf M."/>
            <person name="Daum C."/>
            <person name="Ng V."/>
            <person name="Clum A."/>
            <person name="Steindorff A."/>
            <person name="Ohm R."/>
            <person name="Martin F."/>
            <person name="Silar P."/>
            <person name="Natvig D."/>
            <person name="Lalanne C."/>
            <person name="Gautier V."/>
            <person name="Ament-Velasquez S.L."/>
            <person name="Kruys A."/>
            <person name="Hutchinson M.I."/>
            <person name="Powell A.J."/>
            <person name="Barry K."/>
            <person name="Miller A.N."/>
            <person name="Grigoriev I.V."/>
            <person name="Debuchy R."/>
            <person name="Gladieux P."/>
            <person name="Thoren M.H."/>
            <person name="Johannesson H."/>
        </authorList>
    </citation>
    <scope>NUCLEOTIDE SEQUENCE</scope>
    <source>
        <strain evidence="13">PSN4</strain>
    </source>
</reference>
<keyword evidence="5 9" id="KW-0288">FMN</keyword>
<feature type="binding site" evidence="9">
    <location>
        <position position="762"/>
    </location>
    <ligand>
        <name>FAD</name>
        <dbReference type="ChEBI" id="CHEBI:57692"/>
    </ligand>
</feature>
<evidence type="ECO:0000313" key="13">
    <source>
        <dbReference type="EMBL" id="KAK1756006.1"/>
    </source>
</evidence>
<dbReference type="GO" id="GO:0050661">
    <property type="term" value="F:NADP binding"/>
    <property type="evidence" value="ECO:0007669"/>
    <property type="project" value="UniProtKB-UniRule"/>
</dbReference>
<keyword evidence="4 9" id="KW-0285">Flavoprotein</keyword>
<dbReference type="FunFam" id="1.20.990.10:FF:000013">
    <property type="entry name" value="NADPH-dependent diflavin oxidoreductase 1"/>
    <property type="match status" value="1"/>
</dbReference>
<feature type="binding site" evidence="9">
    <location>
        <begin position="533"/>
        <end position="536"/>
    </location>
    <ligand>
        <name>FAD</name>
        <dbReference type="ChEBI" id="CHEBI:57692"/>
    </ligand>
</feature>
<dbReference type="InterPro" id="IPR028879">
    <property type="entry name" value="NDOR1"/>
</dbReference>
<dbReference type="Gene3D" id="1.20.990.10">
    <property type="entry name" value="NADPH-cytochrome p450 Reductase, Chain A, domain 3"/>
    <property type="match status" value="1"/>
</dbReference>
<evidence type="ECO:0000256" key="6">
    <source>
        <dbReference type="ARBA" id="ARBA00022827"/>
    </source>
</evidence>
<accession>A0AAJ0BHL1</accession>
<dbReference type="PROSITE" id="PS51384">
    <property type="entry name" value="FAD_FR"/>
    <property type="match status" value="1"/>
</dbReference>
<comment type="cofactor">
    <cofactor evidence="1 9">
        <name>FMN</name>
        <dbReference type="ChEBI" id="CHEBI:58210"/>
    </cofactor>
</comment>
<keyword evidence="14" id="KW-1185">Reference proteome</keyword>
<evidence type="ECO:0000256" key="1">
    <source>
        <dbReference type="ARBA" id="ARBA00001917"/>
    </source>
</evidence>
<feature type="binding site" evidence="9">
    <location>
        <position position="148"/>
    </location>
    <ligand>
        <name>FMN</name>
        <dbReference type="ChEBI" id="CHEBI:58210"/>
    </ligand>
</feature>
<dbReference type="Gene3D" id="3.40.50.360">
    <property type="match status" value="1"/>
</dbReference>
<evidence type="ECO:0000256" key="4">
    <source>
        <dbReference type="ARBA" id="ARBA00022630"/>
    </source>
</evidence>
<dbReference type="InterPro" id="IPR039261">
    <property type="entry name" value="FNR_nucleotide-bd"/>
</dbReference>
<dbReference type="Gene3D" id="2.40.30.10">
    <property type="entry name" value="Translation factors"/>
    <property type="match status" value="1"/>
</dbReference>
<evidence type="ECO:0000256" key="8">
    <source>
        <dbReference type="ARBA" id="ARBA00023002"/>
    </source>
</evidence>
<evidence type="ECO:0000259" key="11">
    <source>
        <dbReference type="PROSITE" id="PS50902"/>
    </source>
</evidence>
<comment type="similarity">
    <text evidence="9">Belongs to the NADPH-dependent diflavin oxidoreductase NDOR1 family.</text>
</comment>
<dbReference type="Proteomes" id="UP001239445">
    <property type="component" value="Unassembled WGS sequence"/>
</dbReference>
<dbReference type="SUPFAM" id="SSF52218">
    <property type="entry name" value="Flavoproteins"/>
    <property type="match status" value="1"/>
</dbReference>
<dbReference type="HAMAP" id="MF_03178">
    <property type="entry name" value="NDOR1"/>
    <property type="match status" value="1"/>
</dbReference>
<feature type="binding site" evidence="9">
    <location>
        <begin position="113"/>
        <end position="122"/>
    </location>
    <ligand>
        <name>FMN</name>
        <dbReference type="ChEBI" id="CHEBI:58210"/>
    </ligand>
</feature>
<comment type="cofactor">
    <cofactor evidence="2 9">
        <name>FAD</name>
        <dbReference type="ChEBI" id="CHEBI:57692"/>
    </cofactor>
</comment>
<comment type="subcellular location">
    <subcellularLocation>
        <location evidence="9">Cytoplasm</location>
    </subcellularLocation>
    <subcellularLocation>
        <location evidence="9">Mitochondrion</location>
    </subcellularLocation>
    <text evidence="9">Relocalizes to mitochondria after H(2)O(2) exposure.</text>
</comment>
<dbReference type="GO" id="GO:0016651">
    <property type="term" value="F:oxidoreductase activity, acting on NAD(P)H"/>
    <property type="evidence" value="ECO:0007669"/>
    <property type="project" value="UniProtKB-UniRule"/>
</dbReference>
<evidence type="ECO:0000256" key="10">
    <source>
        <dbReference type="SAM" id="MobiDB-lite"/>
    </source>
</evidence>
<comment type="caution">
    <text evidence="9">Lacks conserved residue(s) required for the propagation of feature annotation.</text>
</comment>
<dbReference type="InterPro" id="IPR017938">
    <property type="entry name" value="Riboflavin_synthase-like_b-brl"/>
</dbReference>
<dbReference type="GO" id="GO:0005739">
    <property type="term" value="C:mitochondrion"/>
    <property type="evidence" value="ECO:0007669"/>
    <property type="project" value="UniProtKB-SubCell"/>
</dbReference>
<dbReference type="InterPro" id="IPR023173">
    <property type="entry name" value="NADPH_Cyt_P450_Rdtase_alpha"/>
</dbReference>
<evidence type="ECO:0000256" key="3">
    <source>
        <dbReference type="ARBA" id="ARBA00022490"/>
    </source>
</evidence>
<dbReference type="PRINTS" id="PR00371">
    <property type="entry name" value="FPNCR"/>
</dbReference>
<dbReference type="InterPro" id="IPR003097">
    <property type="entry name" value="CysJ-like_FAD-binding"/>
</dbReference>
<evidence type="ECO:0000256" key="7">
    <source>
        <dbReference type="ARBA" id="ARBA00022857"/>
    </source>
</evidence>
<sequence>MASLGEEEAVANPVRIDGRTMIILYGSETGNGEEIAGELGKMAQRLHFQATVDEMDNFKLSDLLRASLVIFVTSTTGQGDMPKNTRKFWRNLRREKLNNTNCLAALQFSIFGLGDSSYPKFNWAARKLRVRLLQLGASEFHPPGEADERHDNGIDSVYLSWFGEIRTAILTSHPLPESIMPIPDDVQLPPKYGFTLHPTSSSSSATNDSQEQEQRFLATRTESAVLTHIDHPRSKLEQAIEDHARLKGNFPAVSARSGEQWERQSRVQVDGFDKDNIIKDHPQKYLLLQDDHVPGPIPSDRLPIPNTFVARVASNERVTPEGHWQDVRHIVLGVSLGDKTPFTAAAGATVVIYPKNYPEDVQSLIDLMGWGPIADTPINFKLQETNDGLVHCPNTRPSKLFVPDGATLRFLLTHNLDITSVPKRSFIRELMNFTTEEMEKERLKELVNVGNEQEFYDYTSRPRRTILELLRDFPGVKIPYHWVIDLFPLIRGREFSVCNGGESLTSEPGYDLTLEILVALVEYKTIIRKPRQGLCSRYLKHLPVGTEIRVRINGASSPALHPDNSDDRPVIAIATGTGIAPIRALIEDRKIIHRPNRFLLFFGCRNKDADFYFRDEWETSPEIQVIPAFSRDPLSQEQALGLLDWRNNNTQGTTTTTTDSSAAAQITPPPQPSFETTGLLVHDYDAGKNYVQNQIRKHAALVGELMREYPLICVCGNSGRMPLSVRAALRDVLVMTGIVKTSEEGDAWLADGYNCTYWQETW</sequence>
<dbReference type="PANTHER" id="PTHR19384:SF10">
    <property type="entry name" value="NADPH-DEPENDENT DIFLAVIN OXIDOREDUCTASE 1"/>
    <property type="match status" value="1"/>
</dbReference>
<dbReference type="GO" id="GO:0005829">
    <property type="term" value="C:cytosol"/>
    <property type="evidence" value="ECO:0007669"/>
    <property type="project" value="TreeGrafter"/>
</dbReference>
<comment type="caution">
    <text evidence="13">The sequence shown here is derived from an EMBL/GenBank/DDBJ whole genome shotgun (WGS) entry which is preliminary data.</text>
</comment>
<feature type="compositionally biased region" description="Low complexity" evidence="10">
    <location>
        <begin position="647"/>
        <end position="658"/>
    </location>
</feature>
<dbReference type="FunFam" id="3.40.50.360:FF:000034">
    <property type="entry name" value="NADPH-dependent diflavin oxidoreductase 1"/>
    <property type="match status" value="1"/>
</dbReference>
<protein>
    <recommendedName>
        <fullName evidence="9">NADPH-dependent diflavin oxidoreductase 1</fullName>
        <ecNumber evidence="9">1.18.1.-</ecNumber>
    </recommendedName>
    <alternativeName>
        <fullName evidence="9">NADPH-dependent FMN and FAD-containing oxidoreductase</fullName>
    </alternativeName>
</protein>
<dbReference type="GO" id="GO:0016226">
    <property type="term" value="P:iron-sulfur cluster assembly"/>
    <property type="evidence" value="ECO:0007669"/>
    <property type="project" value="UniProtKB-UniRule"/>
</dbReference>
<dbReference type="InterPro" id="IPR008254">
    <property type="entry name" value="Flavodoxin/NO_synth"/>
</dbReference>
<feature type="binding site" evidence="9">
    <location>
        <position position="463"/>
    </location>
    <ligand>
        <name>FAD</name>
        <dbReference type="ChEBI" id="CHEBI:57692"/>
    </ligand>
</feature>
<feature type="domain" description="FAD-binding FR-type" evidence="12">
    <location>
        <begin position="305"/>
        <end position="563"/>
    </location>
</feature>
<comment type="similarity">
    <text evidence="9">In the N-terminal section; belongs to the flavodoxin family.</text>
</comment>
<dbReference type="InterPro" id="IPR001094">
    <property type="entry name" value="Flavdoxin-like"/>
</dbReference>
<organism evidence="13 14">
    <name type="scientific">Echria macrotheca</name>
    <dbReference type="NCBI Taxonomy" id="438768"/>
    <lineage>
        <taxon>Eukaryota</taxon>
        <taxon>Fungi</taxon>
        <taxon>Dikarya</taxon>
        <taxon>Ascomycota</taxon>
        <taxon>Pezizomycotina</taxon>
        <taxon>Sordariomycetes</taxon>
        <taxon>Sordariomycetidae</taxon>
        <taxon>Sordariales</taxon>
        <taxon>Schizotheciaceae</taxon>
        <taxon>Echria</taxon>
    </lineage>
</organism>